<evidence type="ECO:0000256" key="3">
    <source>
        <dbReference type="ARBA" id="ARBA00022729"/>
    </source>
</evidence>
<protein>
    <submittedName>
        <fullName evidence="5">VWA domain-containing protein</fullName>
    </submittedName>
</protein>
<dbReference type="InterPro" id="IPR056861">
    <property type="entry name" value="HMCN1-like_VWA"/>
</dbReference>
<organism evidence="5 6">
    <name type="scientific">Candidatus Limousia pullorum</name>
    <dbReference type="NCBI Taxonomy" id="2840860"/>
    <lineage>
        <taxon>Bacteria</taxon>
        <taxon>Bacillati</taxon>
        <taxon>Bacillota</taxon>
        <taxon>Clostridia</taxon>
        <taxon>Eubacteriales</taxon>
        <taxon>Oscillospiraceae</taxon>
        <taxon>Oscillospiraceae incertae sedis</taxon>
        <taxon>Candidatus Limousia</taxon>
    </lineage>
</organism>
<comment type="caution">
    <text evidence="5">The sequence shown here is derived from an EMBL/GenBank/DDBJ whole genome shotgun (WGS) entry which is preliminary data.</text>
</comment>
<comment type="subcellular location">
    <subcellularLocation>
        <location evidence="1">Secreted</location>
    </subcellularLocation>
</comment>
<dbReference type="Proteomes" id="UP000824118">
    <property type="component" value="Unassembled WGS sequence"/>
</dbReference>
<dbReference type="Pfam" id="PF25106">
    <property type="entry name" value="VWA_4"/>
    <property type="match status" value="1"/>
</dbReference>
<dbReference type="AlphaFoldDB" id="A0A9D1LWZ9"/>
<evidence type="ECO:0000256" key="1">
    <source>
        <dbReference type="ARBA" id="ARBA00004613"/>
    </source>
</evidence>
<dbReference type="Gene3D" id="3.40.50.410">
    <property type="entry name" value="von Willebrand factor, type A domain"/>
    <property type="match status" value="1"/>
</dbReference>
<feature type="domain" description="Hemicentin-1-like von Willebrand factor A" evidence="4">
    <location>
        <begin position="13"/>
        <end position="117"/>
    </location>
</feature>
<dbReference type="EMBL" id="DVNG01000019">
    <property type="protein sequence ID" value="HIU49648.1"/>
    <property type="molecule type" value="Genomic_DNA"/>
</dbReference>
<dbReference type="GO" id="GO:0004674">
    <property type="term" value="F:protein serine/threonine kinase activity"/>
    <property type="evidence" value="ECO:0007669"/>
    <property type="project" value="TreeGrafter"/>
</dbReference>
<dbReference type="InterPro" id="IPR036465">
    <property type="entry name" value="vWFA_dom_sf"/>
</dbReference>
<keyword evidence="3" id="KW-0732">Signal</keyword>
<proteinExistence type="predicted"/>
<reference evidence="5" key="1">
    <citation type="submission" date="2020-10" db="EMBL/GenBank/DDBJ databases">
        <authorList>
            <person name="Gilroy R."/>
        </authorList>
    </citation>
    <scope>NUCLEOTIDE SEQUENCE</scope>
    <source>
        <strain evidence="5">ChiGjej1B1-1684</strain>
    </source>
</reference>
<evidence type="ECO:0000313" key="6">
    <source>
        <dbReference type="Proteomes" id="UP000824118"/>
    </source>
</evidence>
<dbReference type="GO" id="GO:0005737">
    <property type="term" value="C:cytoplasm"/>
    <property type="evidence" value="ECO:0007669"/>
    <property type="project" value="TreeGrafter"/>
</dbReference>
<accession>A0A9D1LWZ9</accession>
<name>A0A9D1LWZ9_9FIRM</name>
<dbReference type="PANTHER" id="PTHR47763">
    <property type="entry name" value="ALPHA-PROTEIN KINASE VWKA"/>
    <property type="match status" value="1"/>
</dbReference>
<sequence>MGSNYRVTYGVDLVFCIDATMSMNHILGIVKDNALNFYRDFKKTMDEKHKTVIQLRVRIVAFRDYYYDREKAMMVTDFFNLPEQSDDFQACVRCIEAEGGGDDPEDGLEALAYAMKSKWSTPGKKNRHVIVVWSDEGTHDLGFGKSAPNYPNGMAKDFNELTEWWGSSYCPGIMDESAKRLLLFTPDKPSWNKIKDNWNNVIHYESEAGTGLKDSDYSMILNAICNSI</sequence>
<evidence type="ECO:0000259" key="4">
    <source>
        <dbReference type="Pfam" id="PF25106"/>
    </source>
</evidence>
<dbReference type="PANTHER" id="PTHR47763:SF1">
    <property type="entry name" value="DUF659 DOMAIN-CONTAINING PROTEIN"/>
    <property type="match status" value="1"/>
</dbReference>
<dbReference type="InterPro" id="IPR052969">
    <property type="entry name" value="Thr-specific_kinase-like"/>
</dbReference>
<evidence type="ECO:0000313" key="5">
    <source>
        <dbReference type="EMBL" id="HIU49648.1"/>
    </source>
</evidence>
<reference evidence="5" key="2">
    <citation type="journal article" date="2021" name="PeerJ">
        <title>Extensive microbial diversity within the chicken gut microbiome revealed by metagenomics and culture.</title>
        <authorList>
            <person name="Gilroy R."/>
            <person name="Ravi A."/>
            <person name="Getino M."/>
            <person name="Pursley I."/>
            <person name="Horton D.L."/>
            <person name="Alikhan N.F."/>
            <person name="Baker D."/>
            <person name="Gharbi K."/>
            <person name="Hall N."/>
            <person name="Watson M."/>
            <person name="Adriaenssens E.M."/>
            <person name="Foster-Nyarko E."/>
            <person name="Jarju S."/>
            <person name="Secka A."/>
            <person name="Antonio M."/>
            <person name="Oren A."/>
            <person name="Chaudhuri R.R."/>
            <person name="La Ragione R."/>
            <person name="Hildebrand F."/>
            <person name="Pallen M.J."/>
        </authorList>
    </citation>
    <scope>NUCLEOTIDE SEQUENCE</scope>
    <source>
        <strain evidence="5">ChiGjej1B1-1684</strain>
    </source>
</reference>
<keyword evidence="2" id="KW-0964">Secreted</keyword>
<dbReference type="SUPFAM" id="SSF53300">
    <property type="entry name" value="vWA-like"/>
    <property type="match status" value="1"/>
</dbReference>
<gene>
    <name evidence="5" type="ORF">IAD22_01365</name>
</gene>
<evidence type="ECO:0000256" key="2">
    <source>
        <dbReference type="ARBA" id="ARBA00022525"/>
    </source>
</evidence>